<dbReference type="SMART" id="SM00121">
    <property type="entry name" value="IB"/>
    <property type="match status" value="1"/>
</dbReference>
<keyword evidence="4" id="KW-1015">Disulfide bond</keyword>
<dbReference type="EMBL" id="KF146890">
    <property type="protein sequence ID" value="AGV98854.1"/>
    <property type="molecule type" value="mRNA"/>
</dbReference>
<evidence type="ECO:0000259" key="6">
    <source>
        <dbReference type="PROSITE" id="PS51323"/>
    </source>
</evidence>
<evidence type="ECO:0000313" key="7">
    <source>
        <dbReference type="EMBL" id="AGV98854.1"/>
    </source>
</evidence>
<dbReference type="Gene3D" id="4.10.40.20">
    <property type="match status" value="1"/>
</dbReference>
<accession>A0A1S5MU63</accession>
<evidence type="ECO:0000256" key="5">
    <source>
        <dbReference type="SAM" id="SignalP"/>
    </source>
</evidence>
<sequence length="103" mass="11194">MIRVLILLCLLGSLNALKCKCDKSKCPQINASDCPAGITLDACRCCDVCAKAEGEECGGPYNMRGKCGIGLNCQKPNTNDYAEWLRLQGICVLERDYVAPSFD</sequence>
<dbReference type="SUPFAM" id="SSF57184">
    <property type="entry name" value="Growth factor receptor domain"/>
    <property type="match status" value="1"/>
</dbReference>
<reference evidence="7" key="1">
    <citation type="journal article" date="2014" name="IUBMB Life">
        <title>Androcin, a novel type of cysteine-rich venom peptide from Androctonus bicolor, induces akinesia and anxiety-like symptoms in mice.</title>
        <authorList>
            <person name="Yang Y."/>
            <person name="Zeng X.C."/>
            <person name="Zhang L."/>
            <person name="Nie Y."/>
            <person name="Shi W."/>
            <person name="Liu Y."/>
        </authorList>
    </citation>
    <scope>NUCLEOTIDE SEQUENCE</scope>
</reference>
<dbReference type="SMR" id="A0A1S5MU63"/>
<proteinExistence type="evidence at transcript level"/>
<organism evidence="7">
    <name type="scientific">Androctonus bicolor</name>
    <dbReference type="NCBI Taxonomy" id="748906"/>
    <lineage>
        <taxon>Eukaryota</taxon>
        <taxon>Metazoa</taxon>
        <taxon>Ecdysozoa</taxon>
        <taxon>Arthropoda</taxon>
        <taxon>Chelicerata</taxon>
        <taxon>Arachnida</taxon>
        <taxon>Scorpiones</taxon>
        <taxon>Buthida</taxon>
        <taxon>Buthoidea</taxon>
        <taxon>Buthidae</taxon>
        <taxon>Androctonus</taxon>
    </lineage>
</organism>
<feature type="chain" id="PRO_5011901188" evidence="5">
    <location>
        <begin position="17"/>
        <end position="103"/>
    </location>
</feature>
<dbReference type="GO" id="GO:0005576">
    <property type="term" value="C:extracellular region"/>
    <property type="evidence" value="ECO:0007669"/>
    <property type="project" value="UniProtKB-SubCell"/>
</dbReference>
<evidence type="ECO:0000256" key="1">
    <source>
        <dbReference type="ARBA" id="ARBA00004613"/>
    </source>
</evidence>
<evidence type="ECO:0000256" key="2">
    <source>
        <dbReference type="ARBA" id="ARBA00022525"/>
    </source>
</evidence>
<keyword evidence="3 5" id="KW-0732">Signal</keyword>
<dbReference type="InterPro" id="IPR000867">
    <property type="entry name" value="IGFBP-like"/>
</dbReference>
<dbReference type="EMBL" id="KF146889">
    <property type="protein sequence ID" value="AGV98853.1"/>
    <property type="molecule type" value="Genomic_DNA"/>
</dbReference>
<feature type="domain" description="IGFBP N-terminal" evidence="6">
    <location>
        <begin position="15"/>
        <end position="94"/>
    </location>
</feature>
<dbReference type="PANTHER" id="PTHR14186">
    <property type="entry name" value="INSULIN-LIKE GROWTH FACTOR BINDING PROTEIN-RELATED"/>
    <property type="match status" value="1"/>
</dbReference>
<protein>
    <submittedName>
        <fullName evidence="7">Androcin</fullName>
    </submittedName>
</protein>
<keyword evidence="2" id="KW-0964">Secreted</keyword>
<name>A0A1S5MU63_9SCOR</name>
<dbReference type="PANTHER" id="PTHR14186:SF20">
    <property type="entry name" value="CYSTEINE-RICH MOTOR NEURON 1 PROTEIN-LIKE"/>
    <property type="match status" value="1"/>
</dbReference>
<dbReference type="InterPro" id="IPR011390">
    <property type="entry name" value="IGFBP_rP_mac25"/>
</dbReference>
<dbReference type="Pfam" id="PF00219">
    <property type="entry name" value="IGFBP"/>
    <property type="match status" value="1"/>
</dbReference>
<evidence type="ECO:0000256" key="3">
    <source>
        <dbReference type="ARBA" id="ARBA00022729"/>
    </source>
</evidence>
<dbReference type="InterPro" id="IPR009030">
    <property type="entry name" value="Growth_fac_rcpt_cys_sf"/>
</dbReference>
<feature type="signal peptide" evidence="5">
    <location>
        <begin position="1"/>
        <end position="16"/>
    </location>
</feature>
<dbReference type="GO" id="GO:0009966">
    <property type="term" value="P:regulation of signal transduction"/>
    <property type="evidence" value="ECO:0007669"/>
    <property type="project" value="TreeGrafter"/>
</dbReference>
<dbReference type="GO" id="GO:0001558">
    <property type="term" value="P:regulation of cell growth"/>
    <property type="evidence" value="ECO:0007669"/>
    <property type="project" value="InterPro"/>
</dbReference>
<dbReference type="GO" id="GO:0005520">
    <property type="term" value="F:insulin-like growth factor binding"/>
    <property type="evidence" value="ECO:0007669"/>
    <property type="project" value="InterPro"/>
</dbReference>
<dbReference type="PROSITE" id="PS51323">
    <property type="entry name" value="IGFBP_N_2"/>
    <property type="match status" value="1"/>
</dbReference>
<evidence type="ECO:0000256" key="4">
    <source>
        <dbReference type="ARBA" id="ARBA00023157"/>
    </source>
</evidence>
<comment type="subcellular location">
    <subcellularLocation>
        <location evidence="1">Secreted</location>
    </subcellularLocation>
</comment>
<dbReference type="AlphaFoldDB" id="A0A1S5MU63"/>